<evidence type="ECO:0000313" key="3">
    <source>
        <dbReference type="Proteomes" id="UP001153555"/>
    </source>
</evidence>
<accession>A0A9N7MUD0</accession>
<feature type="region of interest" description="Disordered" evidence="1">
    <location>
        <begin position="50"/>
        <end position="78"/>
    </location>
</feature>
<reference evidence="2" key="1">
    <citation type="submission" date="2019-12" db="EMBL/GenBank/DDBJ databases">
        <authorList>
            <person name="Scholes J."/>
        </authorList>
    </citation>
    <scope>NUCLEOTIDE SEQUENCE</scope>
</reference>
<dbReference type="PANTHER" id="PTHR34222:SF79">
    <property type="entry name" value="RETROVIRUS-RELATED POL POLYPROTEIN FROM TRANSPOSON TNT 1-94"/>
    <property type="match status" value="1"/>
</dbReference>
<dbReference type="Proteomes" id="UP001153555">
    <property type="component" value="Unassembled WGS sequence"/>
</dbReference>
<sequence>MQDDETHQFLLGLDTDLYGLARLSRLAQYPLSSFDRVYSVISQEERLASSSNSSPDFLSFATSTPLRPPSSKSTSTSRGCQCSVCEKSSHNIAVCFCVKPCPHCQRTDRDDAMSWSDIRRAGGLGTGRENFASAPAKANSTSANNSLQLSDFGSGHIPASTCLSLDQWQTLVNFAQ</sequence>
<name>A0A9N7MUD0_STRHE</name>
<feature type="compositionally biased region" description="Low complexity" evidence="1">
    <location>
        <begin position="62"/>
        <end position="77"/>
    </location>
</feature>
<comment type="caution">
    <text evidence="2">The sequence shown here is derived from an EMBL/GenBank/DDBJ whole genome shotgun (WGS) entry which is preliminary data.</text>
</comment>
<dbReference type="PANTHER" id="PTHR34222">
    <property type="entry name" value="GAG_PRE-INTEGRS DOMAIN-CONTAINING PROTEIN"/>
    <property type="match status" value="1"/>
</dbReference>
<gene>
    <name evidence="2" type="ORF">SHERM_18218</name>
</gene>
<dbReference type="AlphaFoldDB" id="A0A9N7MUD0"/>
<dbReference type="EMBL" id="CACSLK010019758">
    <property type="protein sequence ID" value="CAA0819966.1"/>
    <property type="molecule type" value="Genomic_DNA"/>
</dbReference>
<organism evidence="2 3">
    <name type="scientific">Striga hermonthica</name>
    <name type="common">Purple witchweed</name>
    <name type="synonym">Buchnera hermonthica</name>
    <dbReference type="NCBI Taxonomy" id="68872"/>
    <lineage>
        <taxon>Eukaryota</taxon>
        <taxon>Viridiplantae</taxon>
        <taxon>Streptophyta</taxon>
        <taxon>Embryophyta</taxon>
        <taxon>Tracheophyta</taxon>
        <taxon>Spermatophyta</taxon>
        <taxon>Magnoliopsida</taxon>
        <taxon>eudicotyledons</taxon>
        <taxon>Gunneridae</taxon>
        <taxon>Pentapetalae</taxon>
        <taxon>asterids</taxon>
        <taxon>lamiids</taxon>
        <taxon>Lamiales</taxon>
        <taxon>Orobanchaceae</taxon>
        <taxon>Buchnereae</taxon>
        <taxon>Striga</taxon>
    </lineage>
</organism>
<evidence type="ECO:0000313" key="2">
    <source>
        <dbReference type="EMBL" id="CAA0819966.1"/>
    </source>
</evidence>
<evidence type="ECO:0000256" key="1">
    <source>
        <dbReference type="SAM" id="MobiDB-lite"/>
    </source>
</evidence>
<keyword evidence="3" id="KW-1185">Reference proteome</keyword>
<protein>
    <submittedName>
        <fullName evidence="2">Uncharacterized protein</fullName>
    </submittedName>
</protein>
<proteinExistence type="predicted"/>